<evidence type="ECO:0000256" key="4">
    <source>
        <dbReference type="ARBA" id="ARBA00022692"/>
    </source>
</evidence>
<dbReference type="InterPro" id="IPR007140">
    <property type="entry name" value="DUF350"/>
</dbReference>
<name>A0ABR6XH34_9BURK</name>
<evidence type="ECO:0000256" key="6">
    <source>
        <dbReference type="ARBA" id="ARBA00023136"/>
    </source>
</evidence>
<organism evidence="8 9">
    <name type="scientific">Undibacterium aquatile</name>
    <dbReference type="NCBI Taxonomy" id="1537398"/>
    <lineage>
        <taxon>Bacteria</taxon>
        <taxon>Pseudomonadati</taxon>
        <taxon>Pseudomonadota</taxon>
        <taxon>Betaproteobacteria</taxon>
        <taxon>Burkholderiales</taxon>
        <taxon>Oxalobacteraceae</taxon>
        <taxon>Undibacterium</taxon>
    </lineage>
</organism>
<comment type="similarity">
    <text evidence="2">Belongs to the UPF0719 family.</text>
</comment>
<reference evidence="8 9" key="1">
    <citation type="submission" date="2020-08" db="EMBL/GenBank/DDBJ databases">
        <title>Novel species isolated from subtropical streams in China.</title>
        <authorList>
            <person name="Lu H."/>
        </authorList>
    </citation>
    <scope>NUCLEOTIDE SEQUENCE [LARGE SCALE GENOMIC DNA]</scope>
    <source>
        <strain evidence="8 9">CCTCC AB 2015119</strain>
    </source>
</reference>
<feature type="transmembrane region" description="Helical" evidence="7">
    <location>
        <begin position="12"/>
        <end position="34"/>
    </location>
</feature>
<keyword evidence="5 7" id="KW-1133">Transmembrane helix</keyword>
<keyword evidence="9" id="KW-1185">Reference proteome</keyword>
<dbReference type="Proteomes" id="UP000637632">
    <property type="component" value="Unassembled WGS sequence"/>
</dbReference>
<feature type="transmembrane region" description="Helical" evidence="7">
    <location>
        <begin position="46"/>
        <end position="66"/>
    </location>
</feature>
<dbReference type="PANTHER" id="PTHR40043:SF1">
    <property type="entry name" value="UPF0719 INNER MEMBRANE PROTEIN YJFL"/>
    <property type="match status" value="1"/>
</dbReference>
<evidence type="ECO:0000256" key="7">
    <source>
        <dbReference type="SAM" id="Phobius"/>
    </source>
</evidence>
<proteinExistence type="inferred from homology"/>
<accession>A0ABR6XH34</accession>
<keyword evidence="3" id="KW-1003">Cell membrane</keyword>
<comment type="caution">
    <text evidence="8">The sequence shown here is derived from an EMBL/GenBank/DDBJ whole genome shotgun (WGS) entry which is preliminary data.</text>
</comment>
<feature type="transmembrane region" description="Helical" evidence="7">
    <location>
        <begin position="78"/>
        <end position="100"/>
    </location>
</feature>
<dbReference type="EMBL" id="JACOFT010000003">
    <property type="protein sequence ID" value="MBC3812063.1"/>
    <property type="molecule type" value="Genomic_DNA"/>
</dbReference>
<evidence type="ECO:0000313" key="8">
    <source>
        <dbReference type="EMBL" id="MBC3812063.1"/>
    </source>
</evidence>
<comment type="subcellular location">
    <subcellularLocation>
        <location evidence="1">Cell membrane</location>
        <topology evidence="1">Multi-pass membrane protein</topology>
    </subcellularLocation>
</comment>
<evidence type="ECO:0000256" key="1">
    <source>
        <dbReference type="ARBA" id="ARBA00004651"/>
    </source>
</evidence>
<feature type="transmembrane region" description="Helical" evidence="7">
    <location>
        <begin position="112"/>
        <end position="131"/>
    </location>
</feature>
<dbReference type="Pfam" id="PF03994">
    <property type="entry name" value="DUF350"/>
    <property type="match status" value="1"/>
</dbReference>
<evidence type="ECO:0000256" key="2">
    <source>
        <dbReference type="ARBA" id="ARBA00005779"/>
    </source>
</evidence>
<dbReference type="PANTHER" id="PTHR40043">
    <property type="entry name" value="UPF0719 INNER MEMBRANE PROTEIN YJFL"/>
    <property type="match status" value="1"/>
</dbReference>
<keyword evidence="6 7" id="KW-0472">Membrane</keyword>
<evidence type="ECO:0000256" key="3">
    <source>
        <dbReference type="ARBA" id="ARBA00022475"/>
    </source>
</evidence>
<evidence type="ECO:0000313" key="9">
    <source>
        <dbReference type="Proteomes" id="UP000637632"/>
    </source>
</evidence>
<keyword evidence="4 7" id="KW-0812">Transmembrane</keyword>
<dbReference type="RefSeq" id="WP_190479602.1">
    <property type="nucleotide sequence ID" value="NZ_JACOFT010000003.1"/>
</dbReference>
<gene>
    <name evidence="8" type="ORF">H8K26_11460</name>
</gene>
<sequence>MSEHLLTYALPAFISHFISSMILLLLFVTIYIRITPYKEITLIRSGNMAAAASLSGSILGYSIALASAIANSVNLQDMLIWGCIALLVQLLAYFAARVMLPGLVLDIPENKVASGIFLGAISLSMGLLNAASLTY</sequence>
<evidence type="ECO:0000256" key="5">
    <source>
        <dbReference type="ARBA" id="ARBA00022989"/>
    </source>
</evidence>
<protein>
    <submittedName>
        <fullName evidence="8">DUF350 domain-containing protein</fullName>
    </submittedName>
</protein>